<evidence type="ECO:0000259" key="19">
    <source>
        <dbReference type="Pfam" id="PF00697"/>
    </source>
</evidence>
<evidence type="ECO:0000256" key="15">
    <source>
        <dbReference type="ARBA" id="ARBA00023239"/>
    </source>
</evidence>
<evidence type="ECO:0000256" key="8">
    <source>
        <dbReference type="ARBA" id="ARBA00012572"/>
    </source>
</evidence>
<comment type="similarity">
    <text evidence="5">In the N-terminal section; belongs to the TrpC family.</text>
</comment>
<dbReference type="PANTHER" id="PTHR22854">
    <property type="entry name" value="TRYPTOPHAN BIOSYNTHESIS PROTEIN"/>
    <property type="match status" value="1"/>
</dbReference>
<evidence type="ECO:0000256" key="3">
    <source>
        <dbReference type="ARBA" id="ARBA00004664"/>
    </source>
</evidence>
<dbReference type="HAMAP" id="MF_00135">
    <property type="entry name" value="PRAI"/>
    <property type="match status" value="1"/>
</dbReference>
<evidence type="ECO:0000259" key="18">
    <source>
        <dbReference type="Pfam" id="PF00218"/>
    </source>
</evidence>
<dbReference type="EC" id="4.1.1.48" evidence="7"/>
<comment type="similarity">
    <text evidence="6">In the C-terminal section; belongs to the TrpF family.</text>
</comment>
<dbReference type="InterPro" id="IPR013798">
    <property type="entry name" value="Indole-3-glycerol_P_synth_dom"/>
</dbReference>
<keyword evidence="21" id="KW-1185">Reference proteome</keyword>
<dbReference type="SUPFAM" id="SSF51366">
    <property type="entry name" value="Ribulose-phoshate binding barrel"/>
    <property type="match status" value="2"/>
</dbReference>
<evidence type="ECO:0000256" key="11">
    <source>
        <dbReference type="ARBA" id="ARBA00022793"/>
    </source>
</evidence>
<reference evidence="21" key="1">
    <citation type="journal article" date="2019" name="Int. J. Syst. Evol. Microbiol.">
        <title>The Global Catalogue of Microorganisms (GCM) 10K type strain sequencing project: providing services to taxonomists for standard genome sequencing and annotation.</title>
        <authorList>
            <consortium name="The Broad Institute Genomics Platform"/>
            <consortium name="The Broad Institute Genome Sequencing Center for Infectious Disease"/>
            <person name="Wu L."/>
            <person name="Ma J."/>
        </authorList>
    </citation>
    <scope>NUCLEOTIDE SEQUENCE [LARGE SCALE GENOMIC DNA]</scope>
    <source>
        <strain evidence="21">CCUG 53816</strain>
    </source>
</reference>
<comment type="pathway">
    <text evidence="3">Amino-acid biosynthesis; L-tryptophan biosynthesis; L-tryptophan from chorismate: step 3/5.</text>
</comment>
<keyword evidence="14 20" id="KW-0413">Isomerase</keyword>
<evidence type="ECO:0000256" key="4">
    <source>
        <dbReference type="ARBA" id="ARBA00004696"/>
    </source>
</evidence>
<keyword evidence="15 20" id="KW-0456">Lyase</keyword>
<dbReference type="HAMAP" id="MF_00134_B">
    <property type="entry name" value="IGPS_B"/>
    <property type="match status" value="1"/>
</dbReference>
<dbReference type="RefSeq" id="WP_382262363.1">
    <property type="nucleotide sequence ID" value="NZ_JBHRZO010000009.1"/>
</dbReference>
<evidence type="ECO:0000313" key="21">
    <source>
        <dbReference type="Proteomes" id="UP001595783"/>
    </source>
</evidence>
<dbReference type="InterPro" id="IPR001240">
    <property type="entry name" value="PRAI_dom"/>
</dbReference>
<keyword evidence="12" id="KW-0822">Tryptophan biosynthesis</keyword>
<comment type="caution">
    <text evidence="20">The sequence shown here is derived from an EMBL/GenBank/DDBJ whole genome shotgun (WGS) entry which is preliminary data.</text>
</comment>
<dbReference type="Proteomes" id="UP001595783">
    <property type="component" value="Unassembled WGS sequence"/>
</dbReference>
<feature type="domain" description="N-(5'phosphoribosyl) anthranilate isomerase (PRAI)" evidence="19">
    <location>
        <begin position="255"/>
        <end position="417"/>
    </location>
</feature>
<dbReference type="Gene3D" id="3.20.20.70">
    <property type="entry name" value="Aldolase class I"/>
    <property type="match status" value="2"/>
</dbReference>
<dbReference type="InterPro" id="IPR001468">
    <property type="entry name" value="Indole-3-GlycerolPSynthase_CS"/>
</dbReference>
<dbReference type="InterPro" id="IPR011060">
    <property type="entry name" value="RibuloseP-bd_barrel"/>
</dbReference>
<name>A0ABV7ZJ72_9HELI</name>
<comment type="catalytic activity">
    <reaction evidence="1">
        <text>N-(5-phospho-beta-D-ribosyl)anthranilate = 1-(2-carboxyphenylamino)-1-deoxy-D-ribulose 5-phosphate</text>
        <dbReference type="Rhea" id="RHEA:21540"/>
        <dbReference type="ChEBI" id="CHEBI:18277"/>
        <dbReference type="ChEBI" id="CHEBI:58613"/>
        <dbReference type="EC" id="5.3.1.24"/>
    </reaction>
</comment>
<dbReference type="PANTHER" id="PTHR22854:SF2">
    <property type="entry name" value="INDOLE-3-GLYCEROL-PHOSPHATE SYNTHASE"/>
    <property type="match status" value="1"/>
</dbReference>
<evidence type="ECO:0000256" key="5">
    <source>
        <dbReference type="ARBA" id="ARBA00007902"/>
    </source>
</evidence>
<keyword evidence="11" id="KW-0210">Decarboxylase</keyword>
<accession>A0ABV7ZJ72</accession>
<dbReference type="GO" id="GO:0004640">
    <property type="term" value="F:phosphoribosylanthranilate isomerase activity"/>
    <property type="evidence" value="ECO:0007669"/>
    <property type="project" value="UniProtKB-EC"/>
</dbReference>
<dbReference type="GO" id="GO:0004425">
    <property type="term" value="F:indole-3-glycerol-phosphate synthase activity"/>
    <property type="evidence" value="ECO:0007669"/>
    <property type="project" value="UniProtKB-EC"/>
</dbReference>
<evidence type="ECO:0000256" key="17">
    <source>
        <dbReference type="ARBA" id="ARBA00025592"/>
    </source>
</evidence>
<protein>
    <recommendedName>
        <fullName evidence="9">Tryptophan biosynthesis protein TrpCF</fullName>
        <ecNumber evidence="7">4.1.1.48</ecNumber>
        <ecNumber evidence="8">5.3.1.24</ecNumber>
    </recommendedName>
</protein>
<keyword evidence="13" id="KW-0057">Aromatic amino acid biosynthesis</keyword>
<evidence type="ECO:0000256" key="16">
    <source>
        <dbReference type="ARBA" id="ARBA00023268"/>
    </source>
</evidence>
<dbReference type="PROSITE" id="PS00614">
    <property type="entry name" value="IGPS"/>
    <property type="match status" value="1"/>
</dbReference>
<organism evidence="20 21">
    <name type="scientific">Helicobacter baculiformis</name>
    <dbReference type="NCBI Taxonomy" id="427351"/>
    <lineage>
        <taxon>Bacteria</taxon>
        <taxon>Pseudomonadati</taxon>
        <taxon>Campylobacterota</taxon>
        <taxon>Epsilonproteobacteria</taxon>
        <taxon>Campylobacterales</taxon>
        <taxon>Helicobacteraceae</taxon>
        <taxon>Helicobacter</taxon>
    </lineage>
</organism>
<dbReference type="InterPro" id="IPR045186">
    <property type="entry name" value="Indole-3-glycerol_P_synth"/>
</dbReference>
<evidence type="ECO:0000256" key="9">
    <source>
        <dbReference type="ARBA" id="ARBA00018373"/>
    </source>
</evidence>
<evidence type="ECO:0000313" key="20">
    <source>
        <dbReference type="EMBL" id="MFC3847260.1"/>
    </source>
</evidence>
<proteinExistence type="inferred from homology"/>
<feature type="domain" description="Indole-3-glycerol phosphate synthase" evidence="18">
    <location>
        <begin position="6"/>
        <end position="248"/>
    </location>
</feature>
<comment type="pathway">
    <text evidence="4">Amino-acid biosynthesis; L-tryptophan biosynthesis; L-tryptophan from chorismate: step 4/5.</text>
</comment>
<dbReference type="CDD" id="cd00405">
    <property type="entry name" value="PRAI"/>
    <property type="match status" value="1"/>
</dbReference>
<evidence type="ECO:0000256" key="6">
    <source>
        <dbReference type="ARBA" id="ARBA00009847"/>
    </source>
</evidence>
<comment type="catalytic activity">
    <reaction evidence="2">
        <text>1-(2-carboxyphenylamino)-1-deoxy-D-ribulose 5-phosphate + H(+) = (1S,2R)-1-C-(indol-3-yl)glycerol 3-phosphate + CO2 + H2O</text>
        <dbReference type="Rhea" id="RHEA:23476"/>
        <dbReference type="ChEBI" id="CHEBI:15377"/>
        <dbReference type="ChEBI" id="CHEBI:15378"/>
        <dbReference type="ChEBI" id="CHEBI:16526"/>
        <dbReference type="ChEBI" id="CHEBI:58613"/>
        <dbReference type="ChEBI" id="CHEBI:58866"/>
        <dbReference type="EC" id="4.1.1.48"/>
    </reaction>
</comment>
<dbReference type="Pfam" id="PF00218">
    <property type="entry name" value="IGPS"/>
    <property type="match status" value="1"/>
</dbReference>
<comment type="function">
    <text evidence="17">Bifunctional enzyme that catalyzes two sequential steps of tryptophan biosynthetic pathway. The first reaction is catalyzed by the isomerase, coded by the TrpF domain; the second reaction is catalyzed by the synthase, coded by the TrpC domain.</text>
</comment>
<gene>
    <name evidence="20" type="primary">trpCF</name>
    <name evidence="20" type="ORF">ACFOPX_01755</name>
</gene>
<dbReference type="EMBL" id="JBHRZO010000009">
    <property type="protein sequence ID" value="MFC3847260.1"/>
    <property type="molecule type" value="Genomic_DNA"/>
</dbReference>
<keyword evidence="10" id="KW-0028">Amino-acid biosynthesis</keyword>
<evidence type="ECO:0000256" key="2">
    <source>
        <dbReference type="ARBA" id="ARBA00001633"/>
    </source>
</evidence>
<dbReference type="Pfam" id="PF00697">
    <property type="entry name" value="PRAI"/>
    <property type="match status" value="1"/>
</dbReference>
<evidence type="ECO:0000256" key="12">
    <source>
        <dbReference type="ARBA" id="ARBA00022822"/>
    </source>
</evidence>
<evidence type="ECO:0000256" key="7">
    <source>
        <dbReference type="ARBA" id="ARBA00012362"/>
    </source>
</evidence>
<dbReference type="NCBIfam" id="NF006945">
    <property type="entry name" value="PRK09427.1"/>
    <property type="match status" value="1"/>
</dbReference>
<evidence type="ECO:0000256" key="14">
    <source>
        <dbReference type="ARBA" id="ARBA00023235"/>
    </source>
</evidence>
<sequence>MSKYLQDILTGKPQEIALLEKMYSLPNNLPSSHRDFAQALLEKRTSFILECKKASPSKGLIRADFNIEQIVKIYNKFATCISVLTDMTHFKGSYENLRLVSGYTNKPILCKDFILTPFQVKLARYMGADAILLMLSVLEDTQYQELATLAHSLNMAVLCEVSNAQEVQRALELGAQIIGINNRNLHTLKVDLTTTHTLRALIPEGHLVISESGFSTHAQIRALAPKVHGFLVGSALMSQSNLHRACVELIYGAHKLCGLTRLKDVKRAYKAHFLYGGLIFYPASPRYITPQKALRLVRKAPRLRFVGIFVKEEIATIVHIAQVLRLSAIQLYGDYSVTQISLLRRFLDCAIWQVRSIDPQTRVLDADEDNGADLILYDSKGVQAGGNGVSFAWELLNTCRKPFMLAGGIGVHNLRQAL</sequence>
<feature type="non-terminal residue" evidence="20">
    <location>
        <position position="418"/>
    </location>
</feature>
<dbReference type="EC" id="5.3.1.24" evidence="8"/>
<dbReference type="CDD" id="cd00331">
    <property type="entry name" value="IGPS"/>
    <property type="match status" value="1"/>
</dbReference>
<keyword evidence="16" id="KW-0511">Multifunctional enzyme</keyword>
<evidence type="ECO:0000256" key="13">
    <source>
        <dbReference type="ARBA" id="ARBA00023141"/>
    </source>
</evidence>
<evidence type="ECO:0000256" key="1">
    <source>
        <dbReference type="ARBA" id="ARBA00001164"/>
    </source>
</evidence>
<evidence type="ECO:0000256" key="10">
    <source>
        <dbReference type="ARBA" id="ARBA00022605"/>
    </source>
</evidence>
<dbReference type="InterPro" id="IPR013785">
    <property type="entry name" value="Aldolase_TIM"/>
</dbReference>